<dbReference type="SUPFAM" id="SSF51905">
    <property type="entry name" value="FAD/NAD(P)-binding domain"/>
    <property type="match status" value="1"/>
</dbReference>
<dbReference type="PANTHER" id="PTHR13789:SF309">
    <property type="entry name" value="PUTATIVE (AFU_ORTHOLOGUE AFUA_6G14510)-RELATED"/>
    <property type="match status" value="1"/>
</dbReference>
<dbReference type="InterPro" id="IPR050493">
    <property type="entry name" value="FAD-dep_Monooxygenase_BioMet"/>
</dbReference>
<sequence length="393" mass="43040">MPVQKAVVVGAGIGGLTTAIGLRNAGVDVKVFERRTEPSRLLTGGGFMLWHNAFVALRRLSLDDRVAKVSSEILFHEFRSDRGRTLARWAIAPEAERIGAPAVALRRSDLNALLLEEAGDTVVMGAQCVGFEQDADGVTVRFADGSEERADVLIGADGMRSAVRSALRDGHDMAPRYAGYTAWQAIAELPGEDIVPSGTFFNLWGRGGLRFLYCRLNEREVYWDAITSDEASGAFDMFRKDKRQVMCETYAAWPDPIPRILAATRNDAILPIDIADRPPARERAWGHGRVVLIGDAAHPMTLNLSQGAGQAIEDGVVLSGLLAREADVPTAAAAFEKVRRERVDAMVRGAYRIGELGKWNGSLACGARDLFMRAFFGTFAKKGTYRLMMNFEY</sequence>
<evidence type="ECO:0000259" key="3">
    <source>
        <dbReference type="Pfam" id="PF01494"/>
    </source>
</evidence>
<accession>A0ABV9AIB0</accession>
<dbReference type="InterPro" id="IPR002938">
    <property type="entry name" value="FAD-bd"/>
</dbReference>
<evidence type="ECO:0000256" key="2">
    <source>
        <dbReference type="ARBA" id="ARBA00023033"/>
    </source>
</evidence>
<dbReference type="GO" id="GO:0004497">
    <property type="term" value="F:monooxygenase activity"/>
    <property type="evidence" value="ECO:0007669"/>
    <property type="project" value="UniProtKB-KW"/>
</dbReference>
<dbReference type="Gene3D" id="3.50.50.60">
    <property type="entry name" value="FAD/NAD(P)-binding domain"/>
    <property type="match status" value="1"/>
</dbReference>
<organism evidence="4 5">
    <name type="scientific">Streptomyces vulcanius</name>
    <dbReference type="NCBI Taxonomy" id="1441876"/>
    <lineage>
        <taxon>Bacteria</taxon>
        <taxon>Bacillati</taxon>
        <taxon>Actinomycetota</taxon>
        <taxon>Actinomycetes</taxon>
        <taxon>Kitasatosporales</taxon>
        <taxon>Streptomycetaceae</taxon>
        <taxon>Streptomyces</taxon>
    </lineage>
</organism>
<dbReference type="PRINTS" id="PR00420">
    <property type="entry name" value="RNGMNOXGNASE"/>
</dbReference>
<keyword evidence="5" id="KW-1185">Reference proteome</keyword>
<evidence type="ECO:0000256" key="1">
    <source>
        <dbReference type="ARBA" id="ARBA00023002"/>
    </source>
</evidence>
<name>A0ABV9AIB0_9ACTN</name>
<dbReference type="PANTHER" id="PTHR13789">
    <property type="entry name" value="MONOOXYGENASE"/>
    <property type="match status" value="1"/>
</dbReference>
<dbReference type="EMBL" id="JBHSFK010000003">
    <property type="protein sequence ID" value="MFC4499187.1"/>
    <property type="molecule type" value="Genomic_DNA"/>
</dbReference>
<evidence type="ECO:0000313" key="5">
    <source>
        <dbReference type="Proteomes" id="UP001595839"/>
    </source>
</evidence>
<keyword evidence="1" id="KW-0560">Oxidoreductase</keyword>
<feature type="domain" description="FAD-binding" evidence="3">
    <location>
        <begin position="6"/>
        <end position="347"/>
    </location>
</feature>
<dbReference type="Pfam" id="PF01494">
    <property type="entry name" value="FAD_binding_3"/>
    <property type="match status" value="1"/>
</dbReference>
<dbReference type="RefSeq" id="WP_381182156.1">
    <property type="nucleotide sequence ID" value="NZ_JBHSFK010000003.1"/>
</dbReference>
<protein>
    <submittedName>
        <fullName evidence="4">FAD-dependent monooxygenase</fullName>
    </submittedName>
</protein>
<dbReference type="Proteomes" id="UP001595839">
    <property type="component" value="Unassembled WGS sequence"/>
</dbReference>
<evidence type="ECO:0000313" key="4">
    <source>
        <dbReference type="EMBL" id="MFC4499187.1"/>
    </source>
</evidence>
<proteinExistence type="predicted"/>
<dbReference type="InterPro" id="IPR036188">
    <property type="entry name" value="FAD/NAD-bd_sf"/>
</dbReference>
<comment type="caution">
    <text evidence="4">The sequence shown here is derived from an EMBL/GenBank/DDBJ whole genome shotgun (WGS) entry which is preliminary data.</text>
</comment>
<reference evidence="5" key="1">
    <citation type="journal article" date="2019" name="Int. J. Syst. Evol. Microbiol.">
        <title>The Global Catalogue of Microorganisms (GCM) 10K type strain sequencing project: providing services to taxonomists for standard genome sequencing and annotation.</title>
        <authorList>
            <consortium name="The Broad Institute Genomics Platform"/>
            <consortium name="The Broad Institute Genome Sequencing Center for Infectious Disease"/>
            <person name="Wu L."/>
            <person name="Ma J."/>
        </authorList>
    </citation>
    <scope>NUCLEOTIDE SEQUENCE [LARGE SCALE GENOMIC DNA]</scope>
    <source>
        <strain evidence="5">CGMCC 4.7177</strain>
    </source>
</reference>
<gene>
    <name evidence="4" type="ORF">ACFPIH_06560</name>
</gene>
<keyword evidence="2 4" id="KW-0503">Monooxygenase</keyword>